<evidence type="ECO:0000256" key="9">
    <source>
        <dbReference type="ARBA" id="ARBA00023180"/>
    </source>
</evidence>
<keyword evidence="3" id="KW-0808">Transferase</keyword>
<keyword evidence="12" id="KW-1185">Reference proteome</keyword>
<evidence type="ECO:0000256" key="10">
    <source>
        <dbReference type="SAM" id="Phobius"/>
    </source>
</evidence>
<dbReference type="InterPro" id="IPR005331">
    <property type="entry name" value="Sulfotransferase"/>
</dbReference>
<comment type="subcellular location">
    <subcellularLocation>
        <location evidence="1">Golgi apparatus membrane</location>
        <topology evidence="1">Single-pass type II membrane protein</topology>
    </subcellularLocation>
</comment>
<name>A0A3Q1FGP8_9TELE</name>
<dbReference type="InterPro" id="IPR027417">
    <property type="entry name" value="P-loop_NTPase"/>
</dbReference>
<evidence type="ECO:0000256" key="2">
    <source>
        <dbReference type="ARBA" id="ARBA00010569"/>
    </source>
</evidence>
<evidence type="ECO:0000256" key="5">
    <source>
        <dbReference type="ARBA" id="ARBA00022968"/>
    </source>
</evidence>
<reference evidence="11" key="2">
    <citation type="submission" date="2025-09" db="UniProtKB">
        <authorList>
            <consortium name="Ensembl"/>
        </authorList>
    </citation>
    <scope>IDENTIFICATION</scope>
</reference>
<dbReference type="PANTHER" id="PTHR12129:SF15">
    <property type="entry name" value="URONYL 2-SULFOTRANSFERASE"/>
    <property type="match status" value="1"/>
</dbReference>
<dbReference type="GeneTree" id="ENSGT00530000063408"/>
<dbReference type="InParanoid" id="A0A3Q1FGP8"/>
<dbReference type="InterPro" id="IPR007734">
    <property type="entry name" value="Heparan_SO4_2-O-STrfase"/>
</dbReference>
<sequence>MMKNFSSSPLHSNNQTPNHIRERNIRKYGLLSAIPLRLSLRGYGFCMATLFLFCFGSLFYQLNGGPPKILLDIRQYLGESTYLDDHGPPAPRVLPFPSQVVYNRVGKCGSRTVVILLRLLAEKHQFNLVSSDIHNKTRLTKHEQVDLMKNISNIPQPFLYTRHVHFLNFTRFRIEEPVYINIIRDPINRFLSNYFFRRFGDWRGEQNHLIRTPGMKDDERYLDINVCILENYPECSNPRVFYIIPYFCGQHPQCRYVKSFYAFACQKHFAILDIGQKNADISHSLPRKTALFSFSFIPFISHREPGVWALERAKQNVLENYLLVGILEELEDVLLLLERLLPHYFTGVLNIYKSPDYRKMGNMTGTVRKHTPTLEALQVLYHRMRYEYEFYNFIRDQFHLMKKKIGLKSGSHPSVYSPAFLRELALRTPEPLDEDEDLDTDLEDANSWLVHP</sequence>
<keyword evidence="4 10" id="KW-0812">Transmembrane</keyword>
<dbReference type="GO" id="GO:0000139">
    <property type="term" value="C:Golgi membrane"/>
    <property type="evidence" value="ECO:0007669"/>
    <property type="project" value="UniProtKB-SubCell"/>
</dbReference>
<comment type="similarity">
    <text evidence="2">Belongs to the sulfotransferase 3 family.</text>
</comment>
<dbReference type="Pfam" id="PF03567">
    <property type="entry name" value="Sulfotransfer_2"/>
    <property type="match status" value="1"/>
</dbReference>
<evidence type="ECO:0000256" key="3">
    <source>
        <dbReference type="ARBA" id="ARBA00022679"/>
    </source>
</evidence>
<keyword evidence="5" id="KW-0735">Signal-anchor</keyword>
<dbReference type="Proteomes" id="UP000257200">
    <property type="component" value="Unplaced"/>
</dbReference>
<organism evidence="11 12">
    <name type="scientific">Acanthochromis polyacanthus</name>
    <name type="common">spiny chromis</name>
    <dbReference type="NCBI Taxonomy" id="80966"/>
    <lineage>
        <taxon>Eukaryota</taxon>
        <taxon>Metazoa</taxon>
        <taxon>Chordata</taxon>
        <taxon>Craniata</taxon>
        <taxon>Vertebrata</taxon>
        <taxon>Euteleostomi</taxon>
        <taxon>Actinopterygii</taxon>
        <taxon>Neopterygii</taxon>
        <taxon>Teleostei</taxon>
        <taxon>Neoteleostei</taxon>
        <taxon>Acanthomorphata</taxon>
        <taxon>Ovalentaria</taxon>
        <taxon>Pomacentridae</taxon>
        <taxon>Acanthochromis</taxon>
    </lineage>
</organism>
<dbReference type="STRING" id="80966.ENSAPOP00000016268"/>
<protein>
    <submittedName>
        <fullName evidence="11">Uronyl 2-sulfotransferase a</fullName>
    </submittedName>
</protein>
<reference evidence="11" key="1">
    <citation type="submission" date="2025-08" db="UniProtKB">
        <authorList>
            <consortium name="Ensembl"/>
        </authorList>
    </citation>
    <scope>IDENTIFICATION</scope>
</reference>
<evidence type="ECO:0000256" key="7">
    <source>
        <dbReference type="ARBA" id="ARBA00023034"/>
    </source>
</evidence>
<evidence type="ECO:0000256" key="6">
    <source>
        <dbReference type="ARBA" id="ARBA00022989"/>
    </source>
</evidence>
<accession>A0A3Q1FGP8</accession>
<evidence type="ECO:0000256" key="1">
    <source>
        <dbReference type="ARBA" id="ARBA00004323"/>
    </source>
</evidence>
<dbReference type="PANTHER" id="PTHR12129">
    <property type="entry name" value="HEPARAN SULFATE 2-O-SULFOTRANSFERASE"/>
    <property type="match status" value="1"/>
</dbReference>
<evidence type="ECO:0000313" key="12">
    <source>
        <dbReference type="Proteomes" id="UP000257200"/>
    </source>
</evidence>
<evidence type="ECO:0000313" key="11">
    <source>
        <dbReference type="Ensembl" id="ENSAPOP00000016268.1"/>
    </source>
</evidence>
<keyword evidence="6 10" id="KW-1133">Transmembrane helix</keyword>
<dbReference type="SUPFAM" id="SSF52540">
    <property type="entry name" value="P-loop containing nucleoside triphosphate hydrolases"/>
    <property type="match status" value="1"/>
</dbReference>
<keyword evidence="8 10" id="KW-0472">Membrane</keyword>
<proteinExistence type="inferred from homology"/>
<keyword evidence="7" id="KW-0333">Golgi apparatus</keyword>
<dbReference type="GO" id="GO:0008146">
    <property type="term" value="F:sulfotransferase activity"/>
    <property type="evidence" value="ECO:0007669"/>
    <property type="project" value="InterPro"/>
</dbReference>
<evidence type="ECO:0000256" key="8">
    <source>
        <dbReference type="ARBA" id="ARBA00023136"/>
    </source>
</evidence>
<evidence type="ECO:0000256" key="4">
    <source>
        <dbReference type="ARBA" id="ARBA00022692"/>
    </source>
</evidence>
<dbReference type="Gene3D" id="3.40.50.300">
    <property type="entry name" value="P-loop containing nucleotide triphosphate hydrolases"/>
    <property type="match status" value="1"/>
</dbReference>
<dbReference type="AlphaFoldDB" id="A0A3Q1FGP8"/>
<keyword evidence="9" id="KW-0325">Glycoprotein</keyword>
<feature type="transmembrane region" description="Helical" evidence="10">
    <location>
        <begin position="42"/>
        <end position="62"/>
    </location>
</feature>
<dbReference type="Ensembl" id="ENSAPOT00000025200.1">
    <property type="protein sequence ID" value="ENSAPOP00000016268.1"/>
    <property type="gene ID" value="ENSAPOG00000019394.1"/>
</dbReference>